<name>A0A9W9TJP5_9EURO</name>
<comment type="caution">
    <text evidence="2">The sequence shown here is derived from an EMBL/GenBank/DDBJ whole genome shotgun (WGS) entry which is preliminary data.</text>
</comment>
<evidence type="ECO:0000313" key="3">
    <source>
        <dbReference type="Proteomes" id="UP001150941"/>
    </source>
</evidence>
<accession>A0A9W9TJP5</accession>
<organism evidence="2 3">
    <name type="scientific">Penicillium chermesinum</name>
    <dbReference type="NCBI Taxonomy" id="63820"/>
    <lineage>
        <taxon>Eukaryota</taxon>
        <taxon>Fungi</taxon>
        <taxon>Dikarya</taxon>
        <taxon>Ascomycota</taxon>
        <taxon>Pezizomycotina</taxon>
        <taxon>Eurotiomycetes</taxon>
        <taxon>Eurotiomycetidae</taxon>
        <taxon>Eurotiales</taxon>
        <taxon>Aspergillaceae</taxon>
        <taxon>Penicillium</taxon>
    </lineage>
</organism>
<reference evidence="2" key="1">
    <citation type="submission" date="2022-11" db="EMBL/GenBank/DDBJ databases">
        <authorList>
            <person name="Petersen C."/>
        </authorList>
    </citation>
    <scope>NUCLEOTIDE SEQUENCE</scope>
    <source>
        <strain evidence="2">IBT 19713</strain>
    </source>
</reference>
<evidence type="ECO:0000313" key="2">
    <source>
        <dbReference type="EMBL" id="KAJ5225228.1"/>
    </source>
</evidence>
<proteinExistence type="predicted"/>
<feature type="region of interest" description="Disordered" evidence="1">
    <location>
        <begin position="93"/>
        <end position="113"/>
    </location>
</feature>
<dbReference type="RefSeq" id="XP_058328639.1">
    <property type="nucleotide sequence ID" value="XM_058475749.1"/>
</dbReference>
<reference evidence="2" key="2">
    <citation type="journal article" date="2023" name="IMA Fungus">
        <title>Comparative genomic study of the Penicillium genus elucidates a diverse pangenome and 15 lateral gene transfer events.</title>
        <authorList>
            <person name="Petersen C."/>
            <person name="Sorensen T."/>
            <person name="Nielsen M.R."/>
            <person name="Sondergaard T.E."/>
            <person name="Sorensen J.L."/>
            <person name="Fitzpatrick D.A."/>
            <person name="Frisvad J.C."/>
            <person name="Nielsen K.L."/>
        </authorList>
    </citation>
    <scope>NUCLEOTIDE SEQUENCE</scope>
    <source>
        <strain evidence="2">IBT 19713</strain>
    </source>
</reference>
<gene>
    <name evidence="2" type="ORF">N7468_006453</name>
</gene>
<evidence type="ECO:0000256" key="1">
    <source>
        <dbReference type="SAM" id="MobiDB-lite"/>
    </source>
</evidence>
<dbReference type="EMBL" id="JAPQKS010000005">
    <property type="protein sequence ID" value="KAJ5225228.1"/>
    <property type="molecule type" value="Genomic_DNA"/>
</dbReference>
<dbReference type="Proteomes" id="UP001150941">
    <property type="component" value="Unassembled WGS sequence"/>
</dbReference>
<dbReference type="GeneID" id="83203052"/>
<keyword evidence="3" id="KW-1185">Reference proteome</keyword>
<sequence>MIGTAATMSNIAEELVHRPHMSHLGVAKHPGSNHLLPPVCRAWGQIMGLTGSTWPTGGPSRRTMQKLIGLNKLEWAPISQAIDVYNGSFQHAGATNSRSRNFHQMDPNQRGPK</sequence>
<dbReference type="AlphaFoldDB" id="A0A9W9TJP5"/>
<protein>
    <submittedName>
        <fullName evidence="2">Uncharacterized protein</fullName>
    </submittedName>
</protein>